<dbReference type="PROSITE" id="PS00171">
    <property type="entry name" value="TIM_1"/>
    <property type="match status" value="1"/>
</dbReference>
<feature type="binding site" evidence="7">
    <location>
        <position position="175"/>
    </location>
    <ligand>
        <name>substrate</name>
    </ligand>
</feature>
<dbReference type="InterPro" id="IPR013785">
    <property type="entry name" value="Aldolase_TIM"/>
</dbReference>
<evidence type="ECO:0000256" key="3">
    <source>
        <dbReference type="ARBA" id="ARBA00022432"/>
    </source>
</evidence>
<comment type="pathway">
    <text evidence="7 8">Carbohydrate biosynthesis; gluconeogenesis.</text>
</comment>
<dbReference type="GO" id="GO:0006094">
    <property type="term" value="P:gluconeogenesis"/>
    <property type="evidence" value="ECO:0007669"/>
    <property type="project" value="UniProtKB-UniRule"/>
</dbReference>
<dbReference type="HAMAP" id="MF_00147_B">
    <property type="entry name" value="TIM_B"/>
    <property type="match status" value="1"/>
</dbReference>
<dbReference type="PROSITE" id="PS51440">
    <property type="entry name" value="TIM_2"/>
    <property type="match status" value="1"/>
</dbReference>
<dbReference type="UniPathway" id="UPA00138"/>
<evidence type="ECO:0000313" key="9">
    <source>
        <dbReference type="EMBL" id="QJR35034.1"/>
    </source>
</evidence>
<feature type="active site" description="Electrophile" evidence="7">
    <location>
        <position position="97"/>
    </location>
</feature>
<comment type="catalytic activity">
    <reaction evidence="7 8">
        <text>D-glyceraldehyde 3-phosphate = dihydroxyacetone phosphate</text>
        <dbReference type="Rhea" id="RHEA:18585"/>
        <dbReference type="ChEBI" id="CHEBI:57642"/>
        <dbReference type="ChEBI" id="CHEBI:59776"/>
        <dbReference type="EC" id="5.3.1.1"/>
    </reaction>
</comment>
<organism evidence="9 10">
    <name type="scientific">Gemmatimonas groenlandica</name>
    <dbReference type="NCBI Taxonomy" id="2732249"/>
    <lineage>
        <taxon>Bacteria</taxon>
        <taxon>Pseudomonadati</taxon>
        <taxon>Gemmatimonadota</taxon>
        <taxon>Gemmatimonadia</taxon>
        <taxon>Gemmatimonadales</taxon>
        <taxon>Gemmatimonadaceae</taxon>
        <taxon>Gemmatimonas</taxon>
    </lineage>
</organism>
<dbReference type="CDD" id="cd00311">
    <property type="entry name" value="TIM"/>
    <property type="match status" value="1"/>
</dbReference>
<comment type="subunit">
    <text evidence="7 8">Homodimer.</text>
</comment>
<evidence type="ECO:0000256" key="8">
    <source>
        <dbReference type="RuleBase" id="RU363013"/>
    </source>
</evidence>
<dbReference type="NCBIfam" id="TIGR00419">
    <property type="entry name" value="tim"/>
    <property type="match status" value="1"/>
</dbReference>
<dbReference type="GO" id="GO:0004807">
    <property type="term" value="F:triose-phosphate isomerase activity"/>
    <property type="evidence" value="ECO:0007669"/>
    <property type="project" value="UniProtKB-UniRule"/>
</dbReference>
<feature type="active site" description="Proton acceptor" evidence="7">
    <location>
        <position position="169"/>
    </location>
</feature>
<comment type="pathway">
    <text evidence="1 7 8">Carbohydrate degradation; glycolysis; D-glyceraldehyde 3-phosphate from glycerone phosphate: step 1/1.</text>
</comment>
<dbReference type="UniPathway" id="UPA00109">
    <property type="reaction ID" value="UER00189"/>
</dbReference>
<keyword evidence="6 7" id="KW-0413">Isomerase</keyword>
<reference evidence="9 10" key="1">
    <citation type="submission" date="2020-05" db="EMBL/GenBank/DDBJ databases">
        <title>Complete genome sequence of Gemmatimonas greenlandica TET16.</title>
        <authorList>
            <person name="Zeng Y."/>
        </authorList>
    </citation>
    <scope>NUCLEOTIDE SEQUENCE [LARGE SCALE GENOMIC DNA]</scope>
    <source>
        <strain evidence="9 10">TET16</strain>
    </source>
</reference>
<keyword evidence="10" id="KW-1185">Reference proteome</keyword>
<dbReference type="FunFam" id="3.20.20.70:FF:000016">
    <property type="entry name" value="Triosephosphate isomerase"/>
    <property type="match status" value="1"/>
</dbReference>
<dbReference type="InterPro" id="IPR035990">
    <property type="entry name" value="TIM_sf"/>
</dbReference>
<dbReference type="KEGG" id="ggr:HKW67_05665"/>
<evidence type="ECO:0000256" key="2">
    <source>
        <dbReference type="ARBA" id="ARBA00007422"/>
    </source>
</evidence>
<dbReference type="Proteomes" id="UP000500938">
    <property type="component" value="Chromosome"/>
</dbReference>
<name>A0A6M4IIV9_9BACT</name>
<dbReference type="GO" id="GO:0019563">
    <property type="term" value="P:glycerol catabolic process"/>
    <property type="evidence" value="ECO:0007669"/>
    <property type="project" value="TreeGrafter"/>
</dbReference>
<evidence type="ECO:0000313" key="10">
    <source>
        <dbReference type="Proteomes" id="UP000500938"/>
    </source>
</evidence>
<proteinExistence type="inferred from homology"/>
<dbReference type="PANTHER" id="PTHR21139:SF42">
    <property type="entry name" value="TRIOSEPHOSPHATE ISOMERASE"/>
    <property type="match status" value="1"/>
</dbReference>
<feature type="binding site" evidence="7">
    <location>
        <begin position="236"/>
        <end position="237"/>
    </location>
    <ligand>
        <name>substrate</name>
    </ligand>
</feature>
<dbReference type="InterPro" id="IPR022896">
    <property type="entry name" value="TrioseP_Isoase_bac/euk"/>
</dbReference>
<dbReference type="Gene3D" id="3.20.20.70">
    <property type="entry name" value="Aldolase class I"/>
    <property type="match status" value="1"/>
</dbReference>
<dbReference type="GO" id="GO:0005829">
    <property type="term" value="C:cytosol"/>
    <property type="evidence" value="ECO:0007669"/>
    <property type="project" value="TreeGrafter"/>
</dbReference>
<dbReference type="GO" id="GO:0006096">
    <property type="term" value="P:glycolytic process"/>
    <property type="evidence" value="ECO:0007669"/>
    <property type="project" value="UniProtKB-UniRule"/>
</dbReference>
<gene>
    <name evidence="7" type="primary">tpiA</name>
    <name evidence="9" type="ORF">HKW67_05665</name>
</gene>
<evidence type="ECO:0000256" key="6">
    <source>
        <dbReference type="ARBA" id="ARBA00023235"/>
    </source>
</evidence>
<comment type="similarity">
    <text evidence="2 7 8">Belongs to the triosephosphate isomerase family.</text>
</comment>
<dbReference type="PANTHER" id="PTHR21139">
    <property type="entry name" value="TRIOSEPHOSPHATE ISOMERASE"/>
    <property type="match status" value="1"/>
</dbReference>
<keyword evidence="5 7" id="KW-0324">Glycolysis</keyword>
<dbReference type="GO" id="GO:0046166">
    <property type="term" value="P:glyceraldehyde-3-phosphate biosynthetic process"/>
    <property type="evidence" value="ECO:0007669"/>
    <property type="project" value="TreeGrafter"/>
</dbReference>
<evidence type="ECO:0000256" key="4">
    <source>
        <dbReference type="ARBA" id="ARBA00022490"/>
    </source>
</evidence>
<evidence type="ECO:0000256" key="1">
    <source>
        <dbReference type="ARBA" id="ARBA00004680"/>
    </source>
</evidence>
<dbReference type="Pfam" id="PF00121">
    <property type="entry name" value="TIM"/>
    <property type="match status" value="1"/>
</dbReference>
<keyword evidence="4 7" id="KW-0963">Cytoplasm</keyword>
<comment type="function">
    <text evidence="7">Involved in the gluconeogenesis. Catalyzes stereospecifically the conversion of dihydroxyacetone phosphate (DHAP) to D-glyceraldehyde-3-phosphate (G3P).</text>
</comment>
<dbReference type="EMBL" id="CP053085">
    <property type="protein sequence ID" value="QJR35034.1"/>
    <property type="molecule type" value="Genomic_DNA"/>
</dbReference>
<dbReference type="SUPFAM" id="SSF51351">
    <property type="entry name" value="Triosephosphate isomerase (TIM)"/>
    <property type="match status" value="1"/>
</dbReference>
<dbReference type="EC" id="5.3.1.1" evidence="7 8"/>
<keyword evidence="3 7" id="KW-0312">Gluconeogenesis</keyword>
<evidence type="ECO:0000256" key="7">
    <source>
        <dbReference type="HAMAP-Rule" id="MF_00147"/>
    </source>
</evidence>
<dbReference type="InterPro" id="IPR000652">
    <property type="entry name" value="Triosephosphate_isomerase"/>
</dbReference>
<accession>A0A6M4IIV9</accession>
<comment type="subcellular location">
    <subcellularLocation>
        <location evidence="7 8">Cytoplasm</location>
    </subcellularLocation>
</comment>
<dbReference type="InterPro" id="IPR020861">
    <property type="entry name" value="Triosephosphate_isomerase_AS"/>
</dbReference>
<sequence>MHHKPVIAANWKLNHGPTDAKAFLQRFLAQAPKMNDRTLVFFPSAITVTTVVDGLRERPDIWVGVQNVHSEAQGAFTGENSVLMARDVGARVVLVGHSERRHVFGETDEMTTKKMALICQARLVPMLCVGETLEEREAGATASVVERQLTAGLAELDDSQAAGIMLAYEPVWAIGTGRTATPEDASAIHSVLRAALGSRLGEKAAAGVPILYGGSVNRGNAATLLSAADVDGLLVGGASLDADSWASIVRS</sequence>
<evidence type="ECO:0000256" key="5">
    <source>
        <dbReference type="ARBA" id="ARBA00023152"/>
    </source>
</evidence>
<dbReference type="AlphaFoldDB" id="A0A6M4IIV9"/>
<feature type="binding site" evidence="7">
    <location>
        <position position="215"/>
    </location>
    <ligand>
        <name>substrate</name>
    </ligand>
</feature>
<dbReference type="RefSeq" id="WP_171224462.1">
    <property type="nucleotide sequence ID" value="NZ_CP053085.1"/>
</dbReference>
<feature type="binding site" evidence="7">
    <location>
        <begin position="10"/>
        <end position="12"/>
    </location>
    <ligand>
        <name>substrate</name>
    </ligand>
</feature>
<protein>
    <recommendedName>
        <fullName evidence="7 8">Triosephosphate isomerase</fullName>
        <shortName evidence="7">TIM</shortName>
        <shortName evidence="7">TPI</shortName>
        <ecNumber evidence="7 8">5.3.1.1</ecNumber>
    </recommendedName>
    <alternativeName>
        <fullName evidence="7">Triose-phosphate isomerase</fullName>
    </alternativeName>
</protein>